<evidence type="ECO:0008006" key="3">
    <source>
        <dbReference type="Google" id="ProtNLM"/>
    </source>
</evidence>
<dbReference type="AlphaFoldDB" id="A0A1M7H7J8"/>
<organism evidence="1 2">
    <name type="scientific">Actinacidiphila paucisporea</name>
    <dbReference type="NCBI Taxonomy" id="310782"/>
    <lineage>
        <taxon>Bacteria</taxon>
        <taxon>Bacillati</taxon>
        <taxon>Actinomycetota</taxon>
        <taxon>Actinomycetes</taxon>
        <taxon>Kitasatosporales</taxon>
        <taxon>Streptomycetaceae</taxon>
        <taxon>Actinacidiphila</taxon>
    </lineage>
</organism>
<dbReference type="Gene3D" id="2.30.320.10">
    <property type="entry name" value="YwqG-like"/>
    <property type="match status" value="1"/>
</dbReference>
<evidence type="ECO:0000313" key="1">
    <source>
        <dbReference type="EMBL" id="SHM24551.1"/>
    </source>
</evidence>
<dbReference type="Proteomes" id="UP000184111">
    <property type="component" value="Unassembled WGS sequence"/>
</dbReference>
<evidence type="ECO:0000313" key="2">
    <source>
        <dbReference type="Proteomes" id="UP000184111"/>
    </source>
</evidence>
<dbReference type="EMBL" id="FRBI01000009">
    <property type="protein sequence ID" value="SHM24551.1"/>
    <property type="molecule type" value="Genomic_DNA"/>
</dbReference>
<proteinExistence type="predicted"/>
<dbReference type="STRING" id="310782.SAMN05216499_109186"/>
<protein>
    <recommendedName>
        <fullName evidence="3">DUF1963 domain-containing protein</fullName>
    </recommendedName>
</protein>
<reference evidence="1 2" key="1">
    <citation type="submission" date="2016-11" db="EMBL/GenBank/DDBJ databases">
        <authorList>
            <person name="Jaros S."/>
            <person name="Januszkiewicz K."/>
            <person name="Wedrychowicz H."/>
        </authorList>
    </citation>
    <scope>NUCLEOTIDE SEQUENCE [LARGE SCALE GENOMIC DNA]</scope>
    <source>
        <strain evidence="1 2">CGMCC 4.2025</strain>
    </source>
</reference>
<sequence length="341" mass="37726">MTRTTPPRPLDITGVFPELAGLARTAFRLHPVPGEPTVHDSSVGGPLLWPADEPWPEYEMAPIPHWEANALRDIHLRRALLARSSAPPHGPGEVLTEDEQETLRRINTGLDHESLPSGPQPMIPLAQLYARDVPGLAFPEGTDLLQVLWATTYVPSRDSSPVQLRWRRCAEVRDVLAAPPEPAYVAVVDFVPVPCVLHPEAVREFPPYHSLDEDLAARLLAWDEQRSGGTYWTDLSVAPGWKAGGWPTHFTFREPPEPDDDELRCPECGGPSDALLTVDSNEWDGSDSWIPLECAKGAERPPDQPYGNLWDPTQVSIGRGYSLQIYYCVGTPSHSPALIMQ</sequence>
<gene>
    <name evidence="1" type="ORF">SAMN05216499_109186</name>
</gene>
<dbReference type="OrthoDB" id="4332009at2"/>
<keyword evidence="2" id="KW-1185">Reference proteome</keyword>
<name>A0A1M7H7J8_9ACTN</name>
<accession>A0A1M7H7J8</accession>